<name>A0A5C8PF72_9HYPH</name>
<proteinExistence type="predicted"/>
<dbReference type="AlphaFoldDB" id="A0A5C8PF72"/>
<dbReference type="OrthoDB" id="7375601at2"/>
<dbReference type="Proteomes" id="UP000321638">
    <property type="component" value="Unassembled WGS sequence"/>
</dbReference>
<evidence type="ECO:0000313" key="2">
    <source>
        <dbReference type="Proteomes" id="UP000321638"/>
    </source>
</evidence>
<comment type="caution">
    <text evidence="1">The sequence shown here is derived from an EMBL/GenBank/DDBJ whole genome shotgun (WGS) entry which is preliminary data.</text>
</comment>
<evidence type="ECO:0000313" key="1">
    <source>
        <dbReference type="EMBL" id="TXL72162.1"/>
    </source>
</evidence>
<accession>A0A5C8PF72</accession>
<organism evidence="1 2">
    <name type="scientific">Vineibacter terrae</name>
    <dbReference type="NCBI Taxonomy" id="2586908"/>
    <lineage>
        <taxon>Bacteria</taxon>
        <taxon>Pseudomonadati</taxon>
        <taxon>Pseudomonadota</taxon>
        <taxon>Alphaproteobacteria</taxon>
        <taxon>Hyphomicrobiales</taxon>
        <taxon>Vineibacter</taxon>
    </lineage>
</organism>
<gene>
    <name evidence="1" type="ORF">FHP25_26380</name>
</gene>
<reference evidence="1 2" key="1">
    <citation type="submission" date="2019-06" db="EMBL/GenBank/DDBJ databases">
        <title>New taxonomy in bacterial strain CC-CFT640, isolated from vineyard.</title>
        <authorList>
            <person name="Lin S.-Y."/>
            <person name="Tsai C.-F."/>
            <person name="Young C.-C."/>
        </authorList>
    </citation>
    <scope>NUCLEOTIDE SEQUENCE [LARGE SCALE GENOMIC DNA]</scope>
    <source>
        <strain evidence="1 2">CC-CFT640</strain>
    </source>
</reference>
<evidence type="ECO:0008006" key="3">
    <source>
        <dbReference type="Google" id="ProtNLM"/>
    </source>
</evidence>
<dbReference type="EMBL" id="VDUZ01000035">
    <property type="protein sequence ID" value="TXL72162.1"/>
    <property type="molecule type" value="Genomic_DNA"/>
</dbReference>
<dbReference type="Gene3D" id="2.40.320.10">
    <property type="entry name" value="Hypothetical Protein Pfu-838710-001"/>
    <property type="match status" value="1"/>
</dbReference>
<protein>
    <recommendedName>
        <fullName evidence="3">CYTH domain-containing protein</fullName>
    </recommendedName>
</protein>
<dbReference type="InterPro" id="IPR033469">
    <property type="entry name" value="CYTH-like_dom_sf"/>
</dbReference>
<keyword evidence="2" id="KW-1185">Reference proteome</keyword>
<sequence length="177" mass="20031">MPIENERKLVLRDPEGRLEQALAAACPPWTRRAIRQAYLDAPGLRIRRFETPDAVEHIFSFKRPIGAEMVEIETTVSEVDFQRLWTLRGETLEKVRFHLAAGDCGWDVDFFKVEGRTYFALAEVEMPAGRDDPPETPAILAPHVILLVPRGDERFASKKLADPDYATRQMQAVLGTG</sequence>
<dbReference type="SUPFAM" id="SSF55154">
    <property type="entry name" value="CYTH-like phosphatases"/>
    <property type="match status" value="1"/>
</dbReference>
<dbReference type="RefSeq" id="WP_147849984.1">
    <property type="nucleotide sequence ID" value="NZ_VDUZ01000035.1"/>
</dbReference>